<sequence length="361" mass="39884">MSGPRPYYGPDEPYETILLERSFIAGGYIAGAGYGIQVVLYVICALYLWSQRKRQGKSMLFLLAYITLLVVIATIFTAASARTVQDAYVDNRNYPGGPWQYFLKTQYLAEDILFYAMLFVLTFLSDLLVLWRCWVIWTASGRLTAYAIIAFPTIMLIGSFVLGTLWTIKSSQPGLSLYSTLPLILGTSYYVVSLAINIIVTILITTRLIMYRKTMLSTLPNEHAKHYVSLATIIIESSALYSVFAIIFIATYGANNPVNQIFLSVASACQEIAGYLIILRVAQGRAWNKDTLTTHLTTLPTMQYANREQRVGVDTLGVGTQSVFVDAGDATSSNDAQDPDSVTWSDKPPKSQISTNGGTIA</sequence>
<evidence type="ECO:0000313" key="3">
    <source>
        <dbReference type="EMBL" id="PFH45793.1"/>
    </source>
</evidence>
<name>A0A2A9NDS7_9AGAR</name>
<keyword evidence="2" id="KW-0472">Membrane</keyword>
<feature type="transmembrane region" description="Helical" evidence="2">
    <location>
        <begin position="23"/>
        <end position="48"/>
    </location>
</feature>
<keyword evidence="2" id="KW-0812">Transmembrane</keyword>
<evidence type="ECO:0000256" key="2">
    <source>
        <dbReference type="SAM" id="Phobius"/>
    </source>
</evidence>
<feature type="transmembrane region" description="Helical" evidence="2">
    <location>
        <begin position="143"/>
        <end position="168"/>
    </location>
</feature>
<feature type="compositionally biased region" description="Polar residues" evidence="1">
    <location>
        <begin position="330"/>
        <end position="344"/>
    </location>
</feature>
<dbReference type="EMBL" id="KZ302290">
    <property type="protein sequence ID" value="PFH45793.1"/>
    <property type="molecule type" value="Genomic_DNA"/>
</dbReference>
<accession>A0A2A9NDS7</accession>
<feature type="region of interest" description="Disordered" evidence="1">
    <location>
        <begin position="328"/>
        <end position="361"/>
    </location>
</feature>
<keyword evidence="4" id="KW-1185">Reference proteome</keyword>
<feature type="transmembrane region" description="Helical" evidence="2">
    <location>
        <begin position="60"/>
        <end position="81"/>
    </location>
</feature>
<feature type="transmembrane region" description="Helical" evidence="2">
    <location>
        <begin position="112"/>
        <end position="131"/>
    </location>
</feature>
<dbReference type="AlphaFoldDB" id="A0A2A9NDS7"/>
<evidence type="ECO:0000256" key="1">
    <source>
        <dbReference type="SAM" id="MobiDB-lite"/>
    </source>
</evidence>
<keyword evidence="2" id="KW-1133">Transmembrane helix</keyword>
<evidence type="ECO:0000313" key="4">
    <source>
        <dbReference type="Proteomes" id="UP000242287"/>
    </source>
</evidence>
<protein>
    <recommendedName>
        <fullName evidence="5">G-protein coupled receptors family 1 profile domain-containing protein</fullName>
    </recommendedName>
</protein>
<organism evidence="3 4">
    <name type="scientific">Amanita thiersii Skay4041</name>
    <dbReference type="NCBI Taxonomy" id="703135"/>
    <lineage>
        <taxon>Eukaryota</taxon>
        <taxon>Fungi</taxon>
        <taxon>Dikarya</taxon>
        <taxon>Basidiomycota</taxon>
        <taxon>Agaricomycotina</taxon>
        <taxon>Agaricomycetes</taxon>
        <taxon>Agaricomycetidae</taxon>
        <taxon>Agaricales</taxon>
        <taxon>Pluteineae</taxon>
        <taxon>Amanitaceae</taxon>
        <taxon>Amanita</taxon>
    </lineage>
</organism>
<feature type="transmembrane region" description="Helical" evidence="2">
    <location>
        <begin position="230"/>
        <end position="254"/>
    </location>
</feature>
<dbReference type="OrthoDB" id="2641762at2759"/>
<feature type="compositionally biased region" description="Polar residues" evidence="1">
    <location>
        <begin position="351"/>
        <end position="361"/>
    </location>
</feature>
<evidence type="ECO:0008006" key="5">
    <source>
        <dbReference type="Google" id="ProtNLM"/>
    </source>
</evidence>
<gene>
    <name evidence="3" type="ORF">AMATHDRAFT_8659</name>
</gene>
<reference evidence="3 4" key="1">
    <citation type="submission" date="2014-02" db="EMBL/GenBank/DDBJ databases">
        <title>Transposable element dynamics among asymbiotic and ectomycorrhizal Amanita fungi.</title>
        <authorList>
            <consortium name="DOE Joint Genome Institute"/>
            <person name="Hess J."/>
            <person name="Skrede I."/>
            <person name="Wolfe B."/>
            <person name="LaButti K."/>
            <person name="Ohm R.A."/>
            <person name="Grigoriev I.V."/>
            <person name="Pringle A."/>
        </authorList>
    </citation>
    <scope>NUCLEOTIDE SEQUENCE [LARGE SCALE GENOMIC DNA]</scope>
    <source>
        <strain evidence="3 4">SKay4041</strain>
    </source>
</reference>
<feature type="transmembrane region" description="Helical" evidence="2">
    <location>
        <begin position="188"/>
        <end position="209"/>
    </location>
</feature>
<feature type="transmembrane region" description="Helical" evidence="2">
    <location>
        <begin position="260"/>
        <end position="279"/>
    </location>
</feature>
<proteinExistence type="predicted"/>
<dbReference type="Proteomes" id="UP000242287">
    <property type="component" value="Unassembled WGS sequence"/>
</dbReference>